<sequence length="321" mass="33621">MKRFLFVAVTALVAATAWAQAPAAGQDYPNKIIKIIVPFTAGSATDIMARIVGERLGASMGQSIVVENRPGAGGTLGAAQVAKSDPDGYTLLVVSTGHVVNPALYGSLPYDTVGDFAGISPLAALPSVLVVGAGSPIKSVNELIAAAKAKPSQLNYASAGVGSATHVNAEKFRAVSGIQVTHIPFKGTPETIVEVSSGRVDFMFTPVLASIPSIRDNRMRALAVSTAKRSTALPDVPTVAEAGVPGFVFDFWIGLLAPAKTPRPIINKLNAEVRKVMAQPEVIERMVKLGAEPMPMTPERFDAYIKEEYTTLGAIMKAAPK</sequence>
<dbReference type="PIRSF" id="PIRSF017082">
    <property type="entry name" value="YflP"/>
    <property type="match status" value="1"/>
</dbReference>
<reference evidence="4" key="1">
    <citation type="journal article" date="2019" name="Int. J. Syst. Evol. Microbiol.">
        <title>The Global Catalogue of Microorganisms (GCM) 10K type strain sequencing project: providing services to taxonomists for standard genome sequencing and annotation.</title>
        <authorList>
            <consortium name="The Broad Institute Genomics Platform"/>
            <consortium name="The Broad Institute Genome Sequencing Center for Infectious Disease"/>
            <person name="Wu L."/>
            <person name="Ma J."/>
        </authorList>
    </citation>
    <scope>NUCLEOTIDE SEQUENCE [LARGE SCALE GENOMIC DNA]</scope>
    <source>
        <strain evidence="4">CCUG 39402</strain>
    </source>
</reference>
<dbReference type="PANTHER" id="PTHR42928">
    <property type="entry name" value="TRICARBOXYLATE-BINDING PROTEIN"/>
    <property type="match status" value="1"/>
</dbReference>
<dbReference type="InterPro" id="IPR005064">
    <property type="entry name" value="BUG"/>
</dbReference>
<organism evidence="3 4">
    <name type="scientific">Polaromonas aquatica</name>
    <dbReference type="NCBI Taxonomy" id="332657"/>
    <lineage>
        <taxon>Bacteria</taxon>
        <taxon>Pseudomonadati</taxon>
        <taxon>Pseudomonadota</taxon>
        <taxon>Betaproteobacteria</taxon>
        <taxon>Burkholderiales</taxon>
        <taxon>Comamonadaceae</taxon>
        <taxon>Polaromonas</taxon>
    </lineage>
</organism>
<dbReference type="Pfam" id="PF03401">
    <property type="entry name" value="TctC"/>
    <property type="match status" value="1"/>
</dbReference>
<keyword evidence="4" id="KW-1185">Reference proteome</keyword>
<dbReference type="Proteomes" id="UP001596270">
    <property type="component" value="Unassembled WGS sequence"/>
</dbReference>
<evidence type="ECO:0000256" key="1">
    <source>
        <dbReference type="ARBA" id="ARBA00006987"/>
    </source>
</evidence>
<evidence type="ECO:0000313" key="3">
    <source>
        <dbReference type="EMBL" id="MFC6282554.1"/>
    </source>
</evidence>
<accession>A0ABW1TZZ8</accession>
<evidence type="ECO:0000256" key="2">
    <source>
        <dbReference type="SAM" id="SignalP"/>
    </source>
</evidence>
<dbReference type="Gene3D" id="3.40.190.10">
    <property type="entry name" value="Periplasmic binding protein-like II"/>
    <property type="match status" value="1"/>
</dbReference>
<feature type="chain" id="PRO_5046281570" evidence="2">
    <location>
        <begin position="20"/>
        <end position="321"/>
    </location>
</feature>
<protein>
    <submittedName>
        <fullName evidence="3">Tripartite tricarboxylate transporter substrate binding protein</fullName>
    </submittedName>
</protein>
<feature type="signal peptide" evidence="2">
    <location>
        <begin position="1"/>
        <end position="19"/>
    </location>
</feature>
<comment type="caution">
    <text evidence="3">The sequence shown here is derived from an EMBL/GenBank/DDBJ whole genome shotgun (WGS) entry which is preliminary data.</text>
</comment>
<dbReference type="EMBL" id="JBHSRS010000078">
    <property type="protein sequence ID" value="MFC6282554.1"/>
    <property type="molecule type" value="Genomic_DNA"/>
</dbReference>
<dbReference type="RefSeq" id="WP_371436724.1">
    <property type="nucleotide sequence ID" value="NZ_JBHSRS010000078.1"/>
</dbReference>
<dbReference type="PANTHER" id="PTHR42928:SF5">
    <property type="entry name" value="BLR1237 PROTEIN"/>
    <property type="match status" value="1"/>
</dbReference>
<gene>
    <name evidence="3" type="ORF">ACFQND_15115</name>
</gene>
<comment type="similarity">
    <text evidence="1">Belongs to the UPF0065 (bug) family.</text>
</comment>
<name>A0ABW1TZZ8_9BURK</name>
<dbReference type="Gene3D" id="3.40.190.150">
    <property type="entry name" value="Bordetella uptake gene, domain 1"/>
    <property type="match status" value="1"/>
</dbReference>
<dbReference type="SUPFAM" id="SSF53850">
    <property type="entry name" value="Periplasmic binding protein-like II"/>
    <property type="match status" value="1"/>
</dbReference>
<proteinExistence type="inferred from homology"/>
<dbReference type="InterPro" id="IPR042100">
    <property type="entry name" value="Bug_dom1"/>
</dbReference>
<dbReference type="CDD" id="cd13578">
    <property type="entry name" value="PBP2_Bug27"/>
    <property type="match status" value="1"/>
</dbReference>
<keyword evidence="2" id="KW-0732">Signal</keyword>
<evidence type="ECO:0000313" key="4">
    <source>
        <dbReference type="Proteomes" id="UP001596270"/>
    </source>
</evidence>